<comment type="similarity">
    <text evidence="2">Belongs to the ADIPOR family.</text>
</comment>
<dbReference type="Pfam" id="PF03006">
    <property type="entry name" value="HlyIII"/>
    <property type="match status" value="1"/>
</dbReference>
<proteinExistence type="inferred from homology"/>
<comment type="caution">
    <text evidence="8">The sequence shown here is derived from an EMBL/GenBank/DDBJ whole genome shotgun (WGS) entry which is preliminary data.</text>
</comment>
<dbReference type="PANTHER" id="PTHR20855">
    <property type="entry name" value="ADIPOR/PROGESTIN RECEPTOR-RELATED"/>
    <property type="match status" value="1"/>
</dbReference>
<dbReference type="InterPro" id="IPR004254">
    <property type="entry name" value="AdipoR/HlyIII-related"/>
</dbReference>
<evidence type="ECO:0000256" key="3">
    <source>
        <dbReference type="ARBA" id="ARBA00022692"/>
    </source>
</evidence>
<dbReference type="GO" id="GO:0016020">
    <property type="term" value="C:membrane"/>
    <property type="evidence" value="ECO:0007669"/>
    <property type="project" value="UniProtKB-SubCell"/>
</dbReference>
<protein>
    <submittedName>
        <fullName evidence="8">Uncharacterized protein</fullName>
    </submittedName>
</protein>
<accession>A0AA36GEK2</accession>
<keyword evidence="6" id="KW-0862">Zinc</keyword>
<comment type="subcellular location">
    <subcellularLocation>
        <location evidence="1">Membrane</location>
        <topology evidence="1">Multi-pass membrane protein</topology>
    </subcellularLocation>
</comment>
<feature type="transmembrane region" description="Helical" evidence="7">
    <location>
        <begin position="49"/>
        <end position="68"/>
    </location>
</feature>
<keyword evidence="5 7" id="KW-0472">Membrane</keyword>
<evidence type="ECO:0000313" key="8">
    <source>
        <dbReference type="EMBL" id="CAJ0589419.1"/>
    </source>
</evidence>
<feature type="transmembrane region" description="Helical" evidence="7">
    <location>
        <begin position="278"/>
        <end position="298"/>
    </location>
</feature>
<sequence>MMLYHRARMLTHTEIPQLLKRHHIVKGYRPLYQPVHYYYISAFRPHNELINIWTHLVPAICLIVFYLIPEVKSPTRRLPVLVLYTGIGVLLFASAMAHLLHSRSTHDHIFWFLIDFTGIALFGCSIGLQRYSCSKDMSMLMTVGYVPGLLLVVLVLQFLSASYMFVCRPDYKWRLEIRMLTCLLLAAWASVPLLSRYMGENVTVDESLYLHTNALNWLLLSGVFMGAKVPERFAPGLFDIFGYGHQLFHLCITMVAWNLCDAAHYDCAPAPWTSPRNIAISVAFLLSVFFTVGTVKILSKKAQTLKYD</sequence>
<feature type="transmembrane region" description="Helical" evidence="7">
    <location>
        <begin position="143"/>
        <end position="165"/>
    </location>
</feature>
<dbReference type="GO" id="GO:0046872">
    <property type="term" value="F:metal ion binding"/>
    <property type="evidence" value="ECO:0007669"/>
    <property type="project" value="UniProtKB-KW"/>
</dbReference>
<feature type="binding site" evidence="6">
    <location>
        <position position="98"/>
    </location>
    <ligand>
        <name>Zn(2+)</name>
        <dbReference type="ChEBI" id="CHEBI:29105"/>
    </ligand>
</feature>
<keyword evidence="4 7" id="KW-1133">Transmembrane helix</keyword>
<evidence type="ECO:0000256" key="2">
    <source>
        <dbReference type="ARBA" id="ARBA00007018"/>
    </source>
</evidence>
<feature type="binding site" evidence="6">
    <location>
        <position position="245"/>
    </location>
    <ligand>
        <name>Zn(2+)</name>
        <dbReference type="ChEBI" id="CHEBI:29105"/>
    </ligand>
</feature>
<evidence type="ECO:0000256" key="6">
    <source>
        <dbReference type="PIRSR" id="PIRSR604254-1"/>
    </source>
</evidence>
<feature type="transmembrane region" description="Helical" evidence="7">
    <location>
        <begin position="109"/>
        <end position="131"/>
    </location>
</feature>
<evidence type="ECO:0000256" key="5">
    <source>
        <dbReference type="ARBA" id="ARBA00023136"/>
    </source>
</evidence>
<feature type="transmembrane region" description="Helical" evidence="7">
    <location>
        <begin position="80"/>
        <end position="100"/>
    </location>
</feature>
<evidence type="ECO:0000256" key="7">
    <source>
        <dbReference type="SAM" id="Phobius"/>
    </source>
</evidence>
<feature type="transmembrane region" description="Helical" evidence="7">
    <location>
        <begin position="207"/>
        <end position="225"/>
    </location>
</feature>
<dbReference type="EMBL" id="CATQJL010000001">
    <property type="protein sequence ID" value="CAJ0589419.1"/>
    <property type="molecule type" value="Genomic_DNA"/>
</dbReference>
<feature type="binding site" evidence="6">
    <location>
        <position position="249"/>
    </location>
    <ligand>
        <name>Zn(2+)</name>
        <dbReference type="ChEBI" id="CHEBI:29105"/>
    </ligand>
</feature>
<dbReference type="AlphaFoldDB" id="A0AA36GEK2"/>
<feature type="transmembrane region" description="Helical" evidence="7">
    <location>
        <begin position="177"/>
        <end position="195"/>
    </location>
</feature>
<evidence type="ECO:0000313" key="9">
    <source>
        <dbReference type="Proteomes" id="UP001176961"/>
    </source>
</evidence>
<keyword evidence="6" id="KW-0479">Metal-binding</keyword>
<evidence type="ECO:0000256" key="1">
    <source>
        <dbReference type="ARBA" id="ARBA00004141"/>
    </source>
</evidence>
<keyword evidence="9" id="KW-1185">Reference proteome</keyword>
<organism evidence="8 9">
    <name type="scientific">Cylicocyclus nassatus</name>
    <name type="common">Nematode worm</name>
    <dbReference type="NCBI Taxonomy" id="53992"/>
    <lineage>
        <taxon>Eukaryota</taxon>
        <taxon>Metazoa</taxon>
        <taxon>Ecdysozoa</taxon>
        <taxon>Nematoda</taxon>
        <taxon>Chromadorea</taxon>
        <taxon>Rhabditida</taxon>
        <taxon>Rhabditina</taxon>
        <taxon>Rhabditomorpha</taxon>
        <taxon>Strongyloidea</taxon>
        <taxon>Strongylidae</taxon>
        <taxon>Cylicocyclus</taxon>
    </lineage>
</organism>
<keyword evidence="3 7" id="KW-0812">Transmembrane</keyword>
<feature type="transmembrane region" description="Helical" evidence="7">
    <location>
        <begin position="237"/>
        <end position="258"/>
    </location>
</feature>
<dbReference type="GO" id="GO:0038023">
    <property type="term" value="F:signaling receptor activity"/>
    <property type="evidence" value="ECO:0007669"/>
    <property type="project" value="TreeGrafter"/>
</dbReference>
<evidence type="ECO:0000256" key="4">
    <source>
        <dbReference type="ARBA" id="ARBA00022989"/>
    </source>
</evidence>
<reference evidence="8" key="1">
    <citation type="submission" date="2023-07" db="EMBL/GenBank/DDBJ databases">
        <authorList>
            <consortium name="CYATHOMIX"/>
        </authorList>
    </citation>
    <scope>NUCLEOTIDE SEQUENCE</scope>
    <source>
        <strain evidence="8">N/A</strain>
    </source>
</reference>
<dbReference type="PANTHER" id="PTHR20855:SF92">
    <property type="entry name" value="PROGESTIN AND ADIPOQ RECEPTOR FAMILY MEMBER 3-LIKE"/>
    <property type="match status" value="1"/>
</dbReference>
<dbReference type="Proteomes" id="UP001176961">
    <property type="component" value="Unassembled WGS sequence"/>
</dbReference>
<gene>
    <name evidence="8" type="ORF">CYNAS_LOCUS1402</name>
</gene>
<name>A0AA36GEK2_CYLNA</name>